<accession>A0A1S8T8V2</accession>
<organism evidence="2 3">
    <name type="scientific">Clostridium puniceum</name>
    <dbReference type="NCBI Taxonomy" id="29367"/>
    <lineage>
        <taxon>Bacteria</taxon>
        <taxon>Bacillati</taxon>
        <taxon>Bacillota</taxon>
        <taxon>Clostridia</taxon>
        <taxon>Eubacteriales</taxon>
        <taxon>Clostridiaceae</taxon>
        <taxon>Clostridium</taxon>
    </lineage>
</organism>
<dbReference type="Pfam" id="PF00583">
    <property type="entry name" value="Acetyltransf_1"/>
    <property type="match status" value="1"/>
</dbReference>
<dbReference type="Gene3D" id="3.40.630.30">
    <property type="match status" value="1"/>
</dbReference>
<dbReference type="AlphaFoldDB" id="A0A1S8T8V2"/>
<dbReference type="Proteomes" id="UP000190890">
    <property type="component" value="Unassembled WGS sequence"/>
</dbReference>
<dbReference type="SUPFAM" id="SSF55729">
    <property type="entry name" value="Acyl-CoA N-acyltransferases (Nat)"/>
    <property type="match status" value="1"/>
</dbReference>
<gene>
    <name evidence="2" type="ORF">CLPUN_40920</name>
</gene>
<reference evidence="2 3" key="1">
    <citation type="submission" date="2016-05" db="EMBL/GenBank/DDBJ databases">
        <title>Microbial solvent formation.</title>
        <authorList>
            <person name="Poehlein A."/>
            <person name="Montoya Solano J.D."/>
            <person name="Flitsch S."/>
            <person name="Krabben P."/>
            <person name="Duerre P."/>
            <person name="Daniel R."/>
        </authorList>
    </citation>
    <scope>NUCLEOTIDE SEQUENCE [LARGE SCALE GENOMIC DNA]</scope>
    <source>
        <strain evidence="2 3">DSM 2619</strain>
    </source>
</reference>
<name>A0A1S8T8V2_9CLOT</name>
<dbReference type="OrthoDB" id="162220at2"/>
<evidence type="ECO:0000259" key="1">
    <source>
        <dbReference type="PROSITE" id="PS51186"/>
    </source>
</evidence>
<comment type="caution">
    <text evidence="2">The sequence shown here is derived from an EMBL/GenBank/DDBJ whole genome shotgun (WGS) entry which is preliminary data.</text>
</comment>
<dbReference type="InterPro" id="IPR000182">
    <property type="entry name" value="GNAT_dom"/>
</dbReference>
<feature type="domain" description="N-acetyltransferase" evidence="1">
    <location>
        <begin position="3"/>
        <end position="197"/>
    </location>
</feature>
<dbReference type="STRING" id="29367.CLPUN_40920"/>
<dbReference type="CDD" id="cd04301">
    <property type="entry name" value="NAT_SF"/>
    <property type="match status" value="1"/>
</dbReference>
<dbReference type="EMBL" id="LZZM01000202">
    <property type="protein sequence ID" value="OOM74210.1"/>
    <property type="molecule type" value="Genomic_DNA"/>
</dbReference>
<evidence type="ECO:0000313" key="3">
    <source>
        <dbReference type="Proteomes" id="UP000190890"/>
    </source>
</evidence>
<dbReference type="GO" id="GO:0016747">
    <property type="term" value="F:acyltransferase activity, transferring groups other than amino-acyl groups"/>
    <property type="evidence" value="ECO:0007669"/>
    <property type="project" value="InterPro"/>
</dbReference>
<sequence length="201" mass="23439">MNVEVKKLTPAHVEEYINFFETTPHDDNIPEHTCYCECWCSADHRFGTGIPSREERKAMAIEYVKSGKIQGYLAYFDDCIVGWCNANTKTECLNCIGWYRFMPQVNELEIDANDKVKSIYCFLVAPDMKRKGIARQLLQYACQDATNDGYDYVEVYPEKETTDERKHFMGFVDMYKNLGFTIHVETKQKFVMRKQLNGTIV</sequence>
<keyword evidence="3" id="KW-1185">Reference proteome</keyword>
<dbReference type="InterPro" id="IPR016181">
    <property type="entry name" value="Acyl_CoA_acyltransferase"/>
</dbReference>
<evidence type="ECO:0000313" key="2">
    <source>
        <dbReference type="EMBL" id="OOM74210.1"/>
    </source>
</evidence>
<keyword evidence="2" id="KW-0808">Transferase</keyword>
<proteinExistence type="predicted"/>
<dbReference type="PROSITE" id="PS51186">
    <property type="entry name" value="GNAT"/>
    <property type="match status" value="1"/>
</dbReference>
<protein>
    <submittedName>
        <fullName evidence="2">Acetyltransferase (GNAT) family protein</fullName>
    </submittedName>
</protein>